<reference evidence="1 2" key="1">
    <citation type="submission" date="2019-08" db="EMBL/GenBank/DDBJ databases">
        <authorList>
            <person name="Peeters C."/>
        </authorList>
    </citation>
    <scope>NUCLEOTIDE SEQUENCE [LARGE SCALE GENOMIC DNA]</scope>
    <source>
        <strain evidence="1 2">LMG 31116</strain>
    </source>
</reference>
<protein>
    <recommendedName>
        <fullName evidence="3">EscI/YscI/HrpB family type III secretion system inner rod protein</fullName>
    </recommendedName>
</protein>
<accession>A0A5E4TKW2</accession>
<dbReference type="EMBL" id="CABPSD010000003">
    <property type="protein sequence ID" value="VVD88191.1"/>
    <property type="molecule type" value="Genomic_DNA"/>
</dbReference>
<dbReference type="NCBIfam" id="NF038054">
    <property type="entry name" value="T3SS_SctI"/>
    <property type="match status" value="1"/>
</dbReference>
<evidence type="ECO:0000313" key="1">
    <source>
        <dbReference type="EMBL" id="VVD88191.1"/>
    </source>
</evidence>
<sequence length="105" mass="10941">MLPSIVSLPPQSLPSMPTDATSAVLAAEPGANVSLESRFLDAVARLSADFEGERQGIADAVRGTDASDPAAMIRLQTQISDYSLQVAMVSTLARKSVGAVEALLR</sequence>
<organism evidence="1 2">
    <name type="scientific">Pandoraea morbifera</name>
    <dbReference type="NCBI Taxonomy" id="2508300"/>
    <lineage>
        <taxon>Bacteria</taxon>
        <taxon>Pseudomonadati</taxon>
        <taxon>Pseudomonadota</taxon>
        <taxon>Betaproteobacteria</taxon>
        <taxon>Burkholderiales</taxon>
        <taxon>Burkholderiaceae</taxon>
        <taxon>Pandoraea</taxon>
    </lineage>
</organism>
<keyword evidence="2" id="KW-1185">Reference proteome</keyword>
<proteinExistence type="predicted"/>
<dbReference type="AlphaFoldDB" id="A0A5E4TKW2"/>
<dbReference type="InterPro" id="IPR047754">
    <property type="entry name" value="T3SS_SctI-like"/>
</dbReference>
<dbReference type="SUPFAM" id="SSF140129">
    <property type="entry name" value="MxiH-like"/>
    <property type="match status" value="1"/>
</dbReference>
<evidence type="ECO:0000313" key="2">
    <source>
        <dbReference type="Proteomes" id="UP000368474"/>
    </source>
</evidence>
<gene>
    <name evidence="1" type="ORF">PMO31116_01455</name>
</gene>
<dbReference type="Proteomes" id="UP000368474">
    <property type="component" value="Unassembled WGS sequence"/>
</dbReference>
<evidence type="ECO:0008006" key="3">
    <source>
        <dbReference type="Google" id="ProtNLM"/>
    </source>
</evidence>
<dbReference type="GO" id="GO:0015031">
    <property type="term" value="P:protein transport"/>
    <property type="evidence" value="ECO:0007669"/>
    <property type="project" value="InterPro"/>
</dbReference>
<name>A0A5E4TKW2_9BURK</name>
<dbReference type="InterPro" id="IPR037203">
    <property type="entry name" value="T3SS_needle-like_sf"/>
</dbReference>